<reference evidence="4 5" key="1">
    <citation type="journal article" name="Sci. Rep.">
        <title>Genome-scale phylogenetic analyses confirm Olpidium as the closest living zoosporic fungus to the non-flagellated, terrestrial fungi.</title>
        <authorList>
            <person name="Chang Y."/>
            <person name="Rochon D."/>
            <person name="Sekimoto S."/>
            <person name="Wang Y."/>
            <person name="Chovatia M."/>
            <person name="Sandor L."/>
            <person name="Salamov A."/>
            <person name="Grigoriev I.V."/>
            <person name="Stajich J.E."/>
            <person name="Spatafora J.W."/>
        </authorList>
    </citation>
    <scope>NUCLEOTIDE SEQUENCE [LARGE SCALE GENOMIC DNA]</scope>
    <source>
        <strain evidence="4">S191</strain>
    </source>
</reference>
<keyword evidence="5" id="KW-1185">Reference proteome</keyword>
<gene>
    <name evidence="4" type="ORF">BJ554DRAFT_2703</name>
</gene>
<dbReference type="OrthoDB" id="565552at2759"/>
<dbReference type="SMART" id="SM00932">
    <property type="entry name" value="Nfu_N"/>
    <property type="match status" value="1"/>
</dbReference>
<dbReference type="InterPro" id="IPR001075">
    <property type="entry name" value="NIF_FeS_clus_asmbl_NifU_C"/>
</dbReference>
<dbReference type="InterPro" id="IPR036498">
    <property type="entry name" value="Nfu/NifU_N_sf"/>
</dbReference>
<comment type="caution">
    <text evidence="4">The sequence shown here is derived from an EMBL/GenBank/DDBJ whole genome shotgun (WGS) entry which is preliminary data.</text>
</comment>
<dbReference type="PANTHER" id="PTHR11178">
    <property type="entry name" value="IRON-SULFUR CLUSTER SCAFFOLD PROTEIN NFU-RELATED"/>
    <property type="match status" value="1"/>
</dbReference>
<evidence type="ECO:0000313" key="5">
    <source>
        <dbReference type="Proteomes" id="UP000673691"/>
    </source>
</evidence>
<protein>
    <submittedName>
        <fullName evidence="4">Scaffold protein Nfu/NifU N terminal-domain-containing protein</fullName>
    </submittedName>
</protein>
<comment type="similarity">
    <text evidence="1">Belongs to the NifU family.</text>
</comment>
<dbReference type="Proteomes" id="UP000673691">
    <property type="component" value="Unassembled WGS sequence"/>
</dbReference>
<dbReference type="AlphaFoldDB" id="A0A8H7ZQK2"/>
<accession>A0A8H7ZQK2</accession>
<sequence length="265" mass="28502">MARSSGAARSIAASLRASAGVSRTWAAARPRVLPDGPLSLARPPSTSSSSAEHPLWCRVRSASGAARGGSSAAAPPLLTSLPAAAPQRGRRSSADRHRRGQKRTLFIGTERTPNEDSLKFKPDAPVLPEGTPTLEYLSHDETASSSPLARSLFLIEGVRGVMYGRDFITVTKDPDTPWQLLRPDVLGAIRDHFSTGEPVVLLDADGRTMHPRAQSDTAVRPEDSETVALIKELLETRVRPAIQEDGGDIEYRGFDNGVVKLRLRG</sequence>
<dbReference type="GO" id="GO:0005506">
    <property type="term" value="F:iron ion binding"/>
    <property type="evidence" value="ECO:0007669"/>
    <property type="project" value="InterPro"/>
</dbReference>
<feature type="non-terminal residue" evidence="4">
    <location>
        <position position="265"/>
    </location>
</feature>
<evidence type="ECO:0000256" key="2">
    <source>
        <dbReference type="SAM" id="MobiDB-lite"/>
    </source>
</evidence>
<dbReference type="GO" id="GO:0005739">
    <property type="term" value="C:mitochondrion"/>
    <property type="evidence" value="ECO:0007669"/>
    <property type="project" value="TreeGrafter"/>
</dbReference>
<dbReference type="PANTHER" id="PTHR11178:SF1">
    <property type="entry name" value="NFU1 IRON-SULFUR CLUSTER SCAFFOLD HOMOLOG, MITOCHONDRIAL"/>
    <property type="match status" value="1"/>
</dbReference>
<dbReference type="Pfam" id="PF08712">
    <property type="entry name" value="Nfu_N"/>
    <property type="match status" value="1"/>
</dbReference>
<dbReference type="Gene3D" id="3.30.1370.70">
    <property type="entry name" value="Scaffold protein Nfu/NifU, N-terminal domain"/>
    <property type="match status" value="1"/>
</dbReference>
<organism evidence="4 5">
    <name type="scientific">Olpidium bornovanus</name>
    <dbReference type="NCBI Taxonomy" id="278681"/>
    <lineage>
        <taxon>Eukaryota</taxon>
        <taxon>Fungi</taxon>
        <taxon>Fungi incertae sedis</taxon>
        <taxon>Olpidiomycota</taxon>
        <taxon>Olpidiomycotina</taxon>
        <taxon>Olpidiomycetes</taxon>
        <taxon>Olpidiales</taxon>
        <taxon>Olpidiaceae</taxon>
        <taxon>Olpidium</taxon>
    </lineage>
</organism>
<feature type="compositionally biased region" description="Basic residues" evidence="2">
    <location>
        <begin position="88"/>
        <end position="102"/>
    </location>
</feature>
<evidence type="ECO:0000313" key="4">
    <source>
        <dbReference type="EMBL" id="KAG5457322.1"/>
    </source>
</evidence>
<evidence type="ECO:0000259" key="3">
    <source>
        <dbReference type="SMART" id="SM00932"/>
    </source>
</evidence>
<dbReference type="Gene3D" id="3.30.300.130">
    <property type="entry name" value="Fe-S cluster assembly (FSCA)"/>
    <property type="match status" value="1"/>
</dbReference>
<dbReference type="InterPro" id="IPR034904">
    <property type="entry name" value="FSCA_dom_sf"/>
</dbReference>
<feature type="compositionally biased region" description="Low complexity" evidence="2">
    <location>
        <begin position="1"/>
        <end position="19"/>
    </location>
</feature>
<dbReference type="SUPFAM" id="SSF117916">
    <property type="entry name" value="Fe-S cluster assembly (FSCA) domain-like"/>
    <property type="match status" value="1"/>
</dbReference>
<proteinExistence type="inferred from homology"/>
<dbReference type="GO" id="GO:0051536">
    <property type="term" value="F:iron-sulfur cluster binding"/>
    <property type="evidence" value="ECO:0007669"/>
    <property type="project" value="InterPro"/>
</dbReference>
<evidence type="ECO:0000256" key="1">
    <source>
        <dbReference type="ARBA" id="ARBA00006420"/>
    </source>
</evidence>
<feature type="compositionally biased region" description="Low complexity" evidence="2">
    <location>
        <begin position="67"/>
        <end position="86"/>
    </location>
</feature>
<dbReference type="EMBL" id="JAEFCI010010269">
    <property type="protein sequence ID" value="KAG5457322.1"/>
    <property type="molecule type" value="Genomic_DNA"/>
</dbReference>
<feature type="compositionally biased region" description="Low complexity" evidence="2">
    <location>
        <begin position="37"/>
        <end position="51"/>
    </location>
</feature>
<dbReference type="InterPro" id="IPR014824">
    <property type="entry name" value="Nfu/NifU_N"/>
</dbReference>
<dbReference type="GO" id="GO:0016226">
    <property type="term" value="P:iron-sulfur cluster assembly"/>
    <property type="evidence" value="ECO:0007669"/>
    <property type="project" value="InterPro"/>
</dbReference>
<feature type="region of interest" description="Disordered" evidence="2">
    <location>
        <begin position="67"/>
        <end position="104"/>
    </location>
</feature>
<name>A0A8H7ZQK2_9FUNG</name>
<feature type="domain" description="Scaffold protein Nfu/NifU N-terminal" evidence="3">
    <location>
        <begin position="107"/>
        <end position="196"/>
    </location>
</feature>
<dbReference type="SUPFAM" id="SSF110836">
    <property type="entry name" value="Hypothetical protein SAV1430"/>
    <property type="match status" value="1"/>
</dbReference>
<feature type="region of interest" description="Disordered" evidence="2">
    <location>
        <begin position="1"/>
        <end position="53"/>
    </location>
</feature>
<dbReference type="Pfam" id="PF01106">
    <property type="entry name" value="NifU"/>
    <property type="match status" value="1"/>
</dbReference>